<reference evidence="1 2" key="1">
    <citation type="journal article" date="2018" name="Mol. Biol. Evol.">
        <title>Broad Genomic Sampling Reveals a Smut Pathogenic Ancestry of the Fungal Clade Ustilaginomycotina.</title>
        <authorList>
            <person name="Kijpornyongpan T."/>
            <person name="Mondo S.J."/>
            <person name="Barry K."/>
            <person name="Sandor L."/>
            <person name="Lee J."/>
            <person name="Lipzen A."/>
            <person name="Pangilinan J."/>
            <person name="LaButti K."/>
            <person name="Hainaut M."/>
            <person name="Henrissat B."/>
            <person name="Grigoriev I.V."/>
            <person name="Spatafora J.W."/>
            <person name="Aime M.C."/>
        </authorList>
    </citation>
    <scope>NUCLEOTIDE SEQUENCE [LARGE SCALE GENOMIC DNA]</scope>
    <source>
        <strain evidence="1 2">SA 807</strain>
    </source>
</reference>
<keyword evidence="2" id="KW-1185">Reference proteome</keyword>
<organism evidence="1 2">
    <name type="scientific">Violaceomyces palustris</name>
    <dbReference type="NCBI Taxonomy" id="1673888"/>
    <lineage>
        <taxon>Eukaryota</taxon>
        <taxon>Fungi</taxon>
        <taxon>Dikarya</taxon>
        <taxon>Basidiomycota</taxon>
        <taxon>Ustilaginomycotina</taxon>
        <taxon>Ustilaginomycetes</taxon>
        <taxon>Violaceomycetales</taxon>
        <taxon>Violaceomycetaceae</taxon>
        <taxon>Violaceomyces</taxon>
    </lineage>
</organism>
<protein>
    <submittedName>
        <fullName evidence="1">TBCA-domain-containing protein</fullName>
    </submittedName>
</protein>
<dbReference type="Proteomes" id="UP000245626">
    <property type="component" value="Unassembled WGS sequence"/>
</dbReference>
<gene>
    <name evidence="1" type="ORF">IE53DRAFT_310940</name>
</gene>
<dbReference type="EMBL" id="KZ819744">
    <property type="protein sequence ID" value="PWN53055.1"/>
    <property type="molecule type" value="Genomic_DNA"/>
</dbReference>
<evidence type="ECO:0000313" key="2">
    <source>
        <dbReference type="Proteomes" id="UP000245626"/>
    </source>
</evidence>
<accession>A0ACD0P4V5</accession>
<name>A0ACD0P4V5_9BASI</name>
<proteinExistence type="predicted"/>
<evidence type="ECO:0000313" key="1">
    <source>
        <dbReference type="EMBL" id="PWN53055.1"/>
    </source>
</evidence>
<sequence>MSEITASKRQLTIKTGVVKRLTKEEKTYVKEVEEQLARIDQYISEGKDEWHVNKQREVLQDCIKMVPDCRKRLQNAVEDLESLLEGLEGEIHSTDEAKAASEVLQLAKASLEEHGKASF</sequence>